<evidence type="ECO:0000256" key="5">
    <source>
        <dbReference type="SAM" id="Phobius"/>
    </source>
</evidence>
<keyword evidence="2 5" id="KW-0812">Transmembrane</keyword>
<keyword evidence="3 5" id="KW-1133">Transmembrane helix</keyword>
<keyword evidence="7" id="KW-1185">Reference proteome</keyword>
<evidence type="ECO:0000313" key="7">
    <source>
        <dbReference type="Proteomes" id="UP001501758"/>
    </source>
</evidence>
<evidence type="ECO:0000256" key="3">
    <source>
        <dbReference type="ARBA" id="ARBA00022989"/>
    </source>
</evidence>
<evidence type="ECO:0000256" key="2">
    <source>
        <dbReference type="ARBA" id="ARBA00022692"/>
    </source>
</evidence>
<comment type="subcellular location">
    <subcellularLocation>
        <location evidence="1">Membrane</location>
        <topology evidence="1">Multi-pass membrane protein</topology>
    </subcellularLocation>
</comment>
<dbReference type="RefSeq" id="WP_299607338.1">
    <property type="nucleotide sequence ID" value="NZ_BAAAGE010000004.1"/>
</dbReference>
<protein>
    <submittedName>
        <fullName evidence="6">DUF4870 domain-containing protein</fullName>
    </submittedName>
</protein>
<dbReference type="Pfam" id="PF09685">
    <property type="entry name" value="MamF_MmsF"/>
    <property type="match status" value="1"/>
</dbReference>
<feature type="transmembrane region" description="Helical" evidence="5">
    <location>
        <begin position="55"/>
        <end position="88"/>
    </location>
</feature>
<sequence>MRQDKSLLVITHLSQLLDLVTGFGGFIVPLILWLTQREQVLAMDNHGKSIMNFQISMFIYAIVCIPLILLFGLGILGLILIGILCIVFPIINAIKASNGEEPSYPLSMEIIK</sequence>
<dbReference type="InterPro" id="IPR019109">
    <property type="entry name" value="MamF_MmsF"/>
</dbReference>
<comment type="caution">
    <text evidence="6">The sequence shown here is derived from an EMBL/GenBank/DDBJ whole genome shotgun (WGS) entry which is preliminary data.</text>
</comment>
<proteinExistence type="predicted"/>
<reference evidence="6 7" key="1">
    <citation type="journal article" date="2019" name="Int. J. Syst. Evol. Microbiol.">
        <title>The Global Catalogue of Microorganisms (GCM) 10K type strain sequencing project: providing services to taxonomists for standard genome sequencing and annotation.</title>
        <authorList>
            <consortium name="The Broad Institute Genomics Platform"/>
            <consortium name="The Broad Institute Genome Sequencing Center for Infectious Disease"/>
            <person name="Wu L."/>
            <person name="Ma J."/>
        </authorList>
    </citation>
    <scope>NUCLEOTIDE SEQUENCE [LARGE SCALE GENOMIC DNA]</scope>
    <source>
        <strain evidence="6 7">JCM 15974</strain>
    </source>
</reference>
<evidence type="ECO:0000313" key="6">
    <source>
        <dbReference type="EMBL" id="GAA0730335.1"/>
    </source>
</evidence>
<dbReference type="Proteomes" id="UP001501758">
    <property type="component" value="Unassembled WGS sequence"/>
</dbReference>
<evidence type="ECO:0000256" key="4">
    <source>
        <dbReference type="ARBA" id="ARBA00023136"/>
    </source>
</evidence>
<evidence type="ECO:0000256" key="1">
    <source>
        <dbReference type="ARBA" id="ARBA00004141"/>
    </source>
</evidence>
<accession>A0ABN1J6N1</accession>
<dbReference type="EMBL" id="BAAAGE010000004">
    <property type="protein sequence ID" value="GAA0730335.1"/>
    <property type="molecule type" value="Genomic_DNA"/>
</dbReference>
<gene>
    <name evidence="6" type="ORF">GCM10009430_41480</name>
</gene>
<feature type="transmembrane region" description="Helical" evidence="5">
    <location>
        <begin position="7"/>
        <end position="35"/>
    </location>
</feature>
<name>A0ABN1J6N1_9FLAO</name>
<organism evidence="6 7">
    <name type="scientific">Aquimarina litoralis</name>
    <dbReference type="NCBI Taxonomy" id="584605"/>
    <lineage>
        <taxon>Bacteria</taxon>
        <taxon>Pseudomonadati</taxon>
        <taxon>Bacteroidota</taxon>
        <taxon>Flavobacteriia</taxon>
        <taxon>Flavobacteriales</taxon>
        <taxon>Flavobacteriaceae</taxon>
        <taxon>Aquimarina</taxon>
    </lineage>
</organism>
<keyword evidence="4 5" id="KW-0472">Membrane</keyword>